<dbReference type="GO" id="GO:0007154">
    <property type="term" value="P:cell communication"/>
    <property type="evidence" value="ECO:0007669"/>
    <property type="project" value="InterPro"/>
</dbReference>
<sequence>MQSSLMWYCIVVATFLLSFSSTCDGTGHSVISITSYRNPMNRKQNGRCCDSFCLPCEVYFKICLDSESSDNNRCNLGKHTTRVIQQREKHRFVIRTQFPFTSFGGNIFLRLSAFDEDHLEDDLMQVFKKRIMFPAVKRNDPSSANSKKTLQLVGPHMTVTVEVAVKCDPHYYGSQCTTKCIPQKNDKSGHYTCDNLGEKVCNPDWYGKDCTRQCKATAGVFTCDENGNRRCVGNRQGPSCMSCVRNWFGPHCSLYCKAQDNEEQGHYKCGSDGKKVCLPWWHGSECRTHCVPHNDGDHGHYICAAQNGRKICRNGWHGENCTVYCIPQNNDASGHYTCGIHGNKVCLEGYRPPDCKDCLLGRYGANCSMTCSNSTQNGHYDCKEDGEMKCKEWWHGPDCLQYCVRHDDSVHGHYECDPRDGSKICNNGWEGTYCLSMKKK</sequence>
<proteinExistence type="predicted"/>
<dbReference type="Pfam" id="PF01414">
    <property type="entry name" value="DSL"/>
    <property type="match status" value="4"/>
</dbReference>
<feature type="disulfide bond" evidence="5">
    <location>
        <begin position="346"/>
        <end position="355"/>
    </location>
</feature>
<keyword evidence="4 5" id="KW-1015">Disulfide bond</keyword>
<evidence type="ECO:0000313" key="10">
    <source>
        <dbReference type="Proteomes" id="UP001249851"/>
    </source>
</evidence>
<comment type="function">
    <text evidence="6">Putative Notch ligand involved in the mediation of Notch signaling.</text>
</comment>
<dbReference type="AlphaFoldDB" id="A0AAD9UXC8"/>
<feature type="disulfide bond" evidence="5">
    <location>
        <begin position="390"/>
        <end position="399"/>
    </location>
</feature>
<dbReference type="PANTHER" id="PTHR24035:SF109">
    <property type="entry name" value="PROTEIN DRAPER"/>
    <property type="match status" value="1"/>
</dbReference>
<evidence type="ECO:0000256" key="5">
    <source>
        <dbReference type="PROSITE-ProRule" id="PRU00377"/>
    </source>
</evidence>
<gene>
    <name evidence="9" type="ORF">P5673_025516</name>
</gene>
<comment type="caution">
    <text evidence="5">Lacks conserved residue(s) required for the propagation of feature annotation.</text>
</comment>
<feature type="disulfide bond" evidence="5">
    <location>
        <begin position="201"/>
        <end position="210"/>
    </location>
</feature>
<dbReference type="FunFam" id="2.10.25.140:FF:000001">
    <property type="entry name" value="Delta-like protein"/>
    <property type="match status" value="1"/>
</dbReference>
<evidence type="ECO:0000256" key="7">
    <source>
        <dbReference type="SAM" id="SignalP"/>
    </source>
</evidence>
<feature type="chain" id="PRO_5041946245" description="Delta-like protein" evidence="7">
    <location>
        <begin position="26"/>
        <end position="440"/>
    </location>
</feature>
<dbReference type="InterPro" id="IPR052108">
    <property type="entry name" value="MEGF/SIB"/>
</dbReference>
<keyword evidence="6 7" id="KW-0732">Signal</keyword>
<feature type="domain" description="DSL" evidence="8">
    <location>
        <begin position="165"/>
        <end position="210"/>
    </location>
</feature>
<name>A0AAD9UXC8_ACRCE</name>
<keyword evidence="1 6" id="KW-0217">Developmental protein</keyword>
<keyword evidence="2 6" id="KW-0245">EGF-like domain</keyword>
<keyword evidence="10" id="KW-1185">Reference proteome</keyword>
<dbReference type="InterPro" id="IPR001774">
    <property type="entry name" value="DSL"/>
</dbReference>
<reference evidence="9" key="1">
    <citation type="journal article" date="2023" name="G3 (Bethesda)">
        <title>Whole genome assembly and annotation of the endangered Caribbean coral Acropora cervicornis.</title>
        <authorList>
            <person name="Selwyn J.D."/>
            <person name="Vollmer S.V."/>
        </authorList>
    </citation>
    <scope>NUCLEOTIDE SEQUENCE</scope>
    <source>
        <strain evidence="9">K2</strain>
    </source>
</reference>
<dbReference type="PANTHER" id="PTHR24035">
    <property type="entry name" value="MULTIPLE EPIDERMAL GROWTH FACTOR-LIKE DOMAINS PROTEIN"/>
    <property type="match status" value="1"/>
</dbReference>
<dbReference type="PROSITE" id="PS51051">
    <property type="entry name" value="DSL"/>
    <property type="match status" value="4"/>
</dbReference>
<evidence type="ECO:0000256" key="2">
    <source>
        <dbReference type="ARBA" id="ARBA00022536"/>
    </source>
</evidence>
<evidence type="ECO:0000256" key="1">
    <source>
        <dbReference type="ARBA" id="ARBA00022473"/>
    </source>
</evidence>
<comment type="caution">
    <text evidence="9">The sequence shown here is derived from an EMBL/GenBank/DDBJ whole genome shotgun (WGS) entry which is preliminary data.</text>
</comment>
<feature type="disulfide bond" evidence="5">
    <location>
        <begin position="277"/>
        <end position="286"/>
    </location>
</feature>
<keyword evidence="6" id="KW-0472">Membrane</keyword>
<comment type="subcellular location">
    <subcellularLocation>
        <location evidence="6">Membrane</location>
        <topology evidence="6">Single-pass type I membrane protein</topology>
    </subcellularLocation>
</comment>
<dbReference type="SMART" id="SM00051">
    <property type="entry name" value="DSL"/>
    <property type="match status" value="4"/>
</dbReference>
<dbReference type="Proteomes" id="UP001249851">
    <property type="component" value="Unassembled WGS sequence"/>
</dbReference>
<feature type="domain" description="DSL" evidence="8">
    <location>
        <begin position="388"/>
        <end position="434"/>
    </location>
</feature>
<feature type="domain" description="DSL" evidence="8">
    <location>
        <begin position="310"/>
        <end position="355"/>
    </location>
</feature>
<accession>A0AAD9UXC8</accession>
<keyword evidence="6" id="KW-1133">Transmembrane helix</keyword>
<evidence type="ECO:0000259" key="8">
    <source>
        <dbReference type="PROSITE" id="PS51051"/>
    </source>
</evidence>
<keyword evidence="3 6" id="KW-0677">Repeat</keyword>
<feature type="disulfide bond" evidence="5">
    <location>
        <begin position="312"/>
        <end position="321"/>
    </location>
</feature>
<feature type="disulfide bond" evidence="5">
    <location>
        <begin position="425"/>
        <end position="434"/>
    </location>
</feature>
<feature type="disulfide bond" evidence="5">
    <location>
        <begin position="243"/>
        <end position="252"/>
    </location>
</feature>
<reference evidence="9" key="2">
    <citation type="journal article" date="2023" name="Science">
        <title>Genomic signatures of disease resistance in endangered staghorn corals.</title>
        <authorList>
            <person name="Vollmer S.V."/>
            <person name="Selwyn J.D."/>
            <person name="Despard B.A."/>
            <person name="Roesel C.L."/>
        </authorList>
    </citation>
    <scope>NUCLEOTIDE SEQUENCE</scope>
    <source>
        <strain evidence="9">K2</strain>
    </source>
</reference>
<feature type="domain" description="DSL" evidence="8">
    <location>
        <begin position="241"/>
        <end position="286"/>
    </location>
</feature>
<dbReference type="Gene3D" id="2.10.25.140">
    <property type="match status" value="6"/>
</dbReference>
<feature type="disulfide bond" evidence="5">
    <location>
        <begin position="167"/>
        <end position="176"/>
    </location>
</feature>
<evidence type="ECO:0000256" key="4">
    <source>
        <dbReference type="ARBA" id="ARBA00023157"/>
    </source>
</evidence>
<evidence type="ECO:0000256" key="6">
    <source>
        <dbReference type="RuleBase" id="RU280815"/>
    </source>
</evidence>
<organism evidence="9 10">
    <name type="scientific">Acropora cervicornis</name>
    <name type="common">Staghorn coral</name>
    <dbReference type="NCBI Taxonomy" id="6130"/>
    <lineage>
        <taxon>Eukaryota</taxon>
        <taxon>Metazoa</taxon>
        <taxon>Cnidaria</taxon>
        <taxon>Anthozoa</taxon>
        <taxon>Hexacorallia</taxon>
        <taxon>Scleractinia</taxon>
        <taxon>Astrocoeniina</taxon>
        <taxon>Acroporidae</taxon>
        <taxon>Acropora</taxon>
    </lineage>
</organism>
<protein>
    <recommendedName>
        <fullName evidence="6">Delta-like protein</fullName>
    </recommendedName>
</protein>
<keyword evidence="6" id="KW-0812">Transmembrane</keyword>
<evidence type="ECO:0000313" key="9">
    <source>
        <dbReference type="EMBL" id="KAK2553070.1"/>
    </source>
</evidence>
<dbReference type="GO" id="GO:0016020">
    <property type="term" value="C:membrane"/>
    <property type="evidence" value="ECO:0007669"/>
    <property type="project" value="UniProtKB-SubCell"/>
</dbReference>
<dbReference type="EMBL" id="JARQWQ010000080">
    <property type="protein sequence ID" value="KAK2553070.1"/>
    <property type="molecule type" value="Genomic_DNA"/>
</dbReference>
<feature type="signal peptide" evidence="7">
    <location>
        <begin position="1"/>
        <end position="25"/>
    </location>
</feature>
<evidence type="ECO:0000256" key="3">
    <source>
        <dbReference type="ARBA" id="ARBA00022737"/>
    </source>
</evidence>